<evidence type="ECO:0000256" key="2">
    <source>
        <dbReference type="ARBA" id="ARBA00007362"/>
    </source>
</evidence>
<dbReference type="PANTHER" id="PTHR32322">
    <property type="entry name" value="INNER MEMBRANE TRANSPORTER"/>
    <property type="match status" value="1"/>
</dbReference>
<feature type="transmembrane region" description="Helical" evidence="7">
    <location>
        <begin position="251"/>
        <end position="269"/>
    </location>
</feature>
<evidence type="ECO:0000256" key="3">
    <source>
        <dbReference type="ARBA" id="ARBA00022475"/>
    </source>
</evidence>
<comment type="subcellular location">
    <subcellularLocation>
        <location evidence="1">Cell membrane</location>
        <topology evidence="1">Multi-pass membrane protein</topology>
    </subcellularLocation>
</comment>
<feature type="transmembrane region" description="Helical" evidence="7">
    <location>
        <begin position="125"/>
        <end position="146"/>
    </location>
</feature>
<feature type="transmembrane region" description="Helical" evidence="7">
    <location>
        <begin position="9"/>
        <end position="30"/>
    </location>
</feature>
<dbReference type="EMBL" id="JBHUEO010000019">
    <property type="protein sequence ID" value="MFD1706763.1"/>
    <property type="molecule type" value="Genomic_DNA"/>
</dbReference>
<comment type="similarity">
    <text evidence="2">Belongs to the EamA transporter family.</text>
</comment>
<dbReference type="SUPFAM" id="SSF103481">
    <property type="entry name" value="Multidrug resistance efflux transporter EmrE"/>
    <property type="match status" value="2"/>
</dbReference>
<keyword evidence="10" id="KW-1185">Reference proteome</keyword>
<accession>A0ABW4KHW4</accession>
<feature type="transmembrane region" description="Helical" evidence="7">
    <location>
        <begin position="220"/>
        <end position="239"/>
    </location>
</feature>
<keyword evidence="3" id="KW-1003">Cell membrane</keyword>
<dbReference type="PANTHER" id="PTHR32322:SF18">
    <property type="entry name" value="S-ADENOSYLMETHIONINE_S-ADENOSYLHOMOCYSTEINE TRANSPORTER"/>
    <property type="match status" value="1"/>
</dbReference>
<evidence type="ECO:0000259" key="8">
    <source>
        <dbReference type="Pfam" id="PF00892"/>
    </source>
</evidence>
<dbReference type="InterPro" id="IPR050638">
    <property type="entry name" value="AA-Vitamin_Transporters"/>
</dbReference>
<reference evidence="10" key="1">
    <citation type="journal article" date="2019" name="Int. J. Syst. Evol. Microbiol.">
        <title>The Global Catalogue of Microorganisms (GCM) 10K type strain sequencing project: providing services to taxonomists for standard genome sequencing and annotation.</title>
        <authorList>
            <consortium name="The Broad Institute Genomics Platform"/>
            <consortium name="The Broad Institute Genome Sequencing Center for Infectious Disease"/>
            <person name="Wu L."/>
            <person name="Ma J."/>
        </authorList>
    </citation>
    <scope>NUCLEOTIDE SEQUENCE [LARGE SCALE GENOMIC DNA]</scope>
    <source>
        <strain evidence="10">CGMCC 1.12295</strain>
    </source>
</reference>
<comment type="caution">
    <text evidence="9">The sequence shown here is derived from an EMBL/GenBank/DDBJ whole genome shotgun (WGS) entry which is preliminary data.</text>
</comment>
<feature type="transmembrane region" description="Helical" evidence="7">
    <location>
        <begin position="71"/>
        <end position="91"/>
    </location>
</feature>
<feature type="transmembrane region" description="Helical" evidence="7">
    <location>
        <begin position="152"/>
        <end position="174"/>
    </location>
</feature>
<evidence type="ECO:0000256" key="1">
    <source>
        <dbReference type="ARBA" id="ARBA00004651"/>
    </source>
</evidence>
<gene>
    <name evidence="9" type="ORF">ACFSCZ_08455</name>
</gene>
<organism evidence="9 10">
    <name type="scientific">Siminovitchia sediminis</name>
    <dbReference type="NCBI Taxonomy" id="1274353"/>
    <lineage>
        <taxon>Bacteria</taxon>
        <taxon>Bacillati</taxon>
        <taxon>Bacillota</taxon>
        <taxon>Bacilli</taxon>
        <taxon>Bacillales</taxon>
        <taxon>Bacillaceae</taxon>
        <taxon>Siminovitchia</taxon>
    </lineage>
</organism>
<feature type="domain" description="EamA" evidence="8">
    <location>
        <begin position="157"/>
        <end position="292"/>
    </location>
</feature>
<feature type="transmembrane region" description="Helical" evidence="7">
    <location>
        <begin position="97"/>
        <end position="118"/>
    </location>
</feature>
<evidence type="ECO:0000256" key="7">
    <source>
        <dbReference type="SAM" id="Phobius"/>
    </source>
</evidence>
<feature type="transmembrane region" description="Helical" evidence="7">
    <location>
        <begin position="275"/>
        <end position="295"/>
    </location>
</feature>
<feature type="domain" description="EamA" evidence="8">
    <location>
        <begin position="8"/>
        <end position="141"/>
    </location>
</feature>
<keyword evidence="6 7" id="KW-0472">Membrane</keyword>
<sequence length="312" mass="34737">MISRLSSPYLWLILATMFWGGNFAVGRALVHDVPPFTMSFIRWFIALLILLPFVWKEYHTAKELMIKQWKIIGILSLTGIAAFNSLSYVAVQYTTSINASLVNGLAPGLIILMSFIFLKERMLKIQLTGVIISLIGVLWIVTQGSIHTFMTLAFNNGDLIMLFGVLAWVIYSIYMKAAAAGLPKMALFISTIFVGLIILAPFAAWEFYRDPAPLQLGMPQVISLLYLGIFPSILSFVLWNKALLMLGPSKASVFLNFTLLFATIFSILFLHEKLLVSQVIGGILMILGVVLTANIKLFKGTRPGLEANYHHT</sequence>
<evidence type="ECO:0000256" key="6">
    <source>
        <dbReference type="ARBA" id="ARBA00023136"/>
    </source>
</evidence>
<feature type="transmembrane region" description="Helical" evidence="7">
    <location>
        <begin position="186"/>
        <end position="208"/>
    </location>
</feature>
<dbReference type="Proteomes" id="UP001597301">
    <property type="component" value="Unassembled WGS sequence"/>
</dbReference>
<proteinExistence type="inferred from homology"/>
<protein>
    <submittedName>
        <fullName evidence="9">DMT family transporter</fullName>
    </submittedName>
</protein>
<dbReference type="InterPro" id="IPR037185">
    <property type="entry name" value="EmrE-like"/>
</dbReference>
<dbReference type="InterPro" id="IPR000620">
    <property type="entry name" value="EamA_dom"/>
</dbReference>
<dbReference type="RefSeq" id="WP_380773440.1">
    <property type="nucleotide sequence ID" value="NZ_JBHUEO010000019.1"/>
</dbReference>
<evidence type="ECO:0000313" key="10">
    <source>
        <dbReference type="Proteomes" id="UP001597301"/>
    </source>
</evidence>
<evidence type="ECO:0000256" key="4">
    <source>
        <dbReference type="ARBA" id="ARBA00022692"/>
    </source>
</evidence>
<name>A0ABW4KHW4_9BACI</name>
<keyword evidence="4 7" id="KW-0812">Transmembrane</keyword>
<feature type="transmembrane region" description="Helical" evidence="7">
    <location>
        <begin position="36"/>
        <end position="55"/>
    </location>
</feature>
<evidence type="ECO:0000256" key="5">
    <source>
        <dbReference type="ARBA" id="ARBA00022989"/>
    </source>
</evidence>
<keyword evidence="5 7" id="KW-1133">Transmembrane helix</keyword>
<evidence type="ECO:0000313" key="9">
    <source>
        <dbReference type="EMBL" id="MFD1706763.1"/>
    </source>
</evidence>
<dbReference type="Pfam" id="PF00892">
    <property type="entry name" value="EamA"/>
    <property type="match status" value="2"/>
</dbReference>